<accession>A0A1G2CNG7</accession>
<organism evidence="1 2">
    <name type="scientific">Candidatus Liptonbacteria bacterium RIFCSPLOWO2_12_FULL_60_15</name>
    <dbReference type="NCBI Taxonomy" id="1798653"/>
    <lineage>
        <taxon>Bacteria</taxon>
        <taxon>Candidatus Liptoniibacteriota</taxon>
    </lineage>
</organism>
<reference evidence="1 2" key="1">
    <citation type="journal article" date="2016" name="Nat. Commun.">
        <title>Thousands of microbial genomes shed light on interconnected biogeochemical processes in an aquifer system.</title>
        <authorList>
            <person name="Anantharaman K."/>
            <person name="Brown C.T."/>
            <person name="Hug L.A."/>
            <person name="Sharon I."/>
            <person name="Castelle C.J."/>
            <person name="Probst A.J."/>
            <person name="Thomas B.C."/>
            <person name="Singh A."/>
            <person name="Wilkins M.J."/>
            <person name="Karaoz U."/>
            <person name="Brodie E.L."/>
            <person name="Williams K.H."/>
            <person name="Hubbard S.S."/>
            <person name="Banfield J.F."/>
        </authorList>
    </citation>
    <scope>NUCLEOTIDE SEQUENCE [LARGE SCALE GENOMIC DNA]</scope>
</reference>
<evidence type="ECO:0000313" key="1">
    <source>
        <dbReference type="EMBL" id="OGZ02181.1"/>
    </source>
</evidence>
<name>A0A1G2CNG7_9BACT</name>
<protein>
    <submittedName>
        <fullName evidence="1">Uncharacterized protein</fullName>
    </submittedName>
</protein>
<dbReference type="Proteomes" id="UP000179281">
    <property type="component" value="Unassembled WGS sequence"/>
</dbReference>
<evidence type="ECO:0000313" key="2">
    <source>
        <dbReference type="Proteomes" id="UP000179281"/>
    </source>
</evidence>
<comment type="caution">
    <text evidence="1">The sequence shown here is derived from an EMBL/GenBank/DDBJ whole genome shotgun (WGS) entry which is preliminary data.</text>
</comment>
<dbReference type="EMBL" id="MHLD01000028">
    <property type="protein sequence ID" value="OGZ02181.1"/>
    <property type="molecule type" value="Genomic_DNA"/>
</dbReference>
<dbReference type="AlphaFoldDB" id="A0A1G2CNG7"/>
<gene>
    <name evidence="1" type="ORF">A3G64_03155</name>
</gene>
<dbReference type="STRING" id="1798653.A3G64_03155"/>
<proteinExistence type="predicted"/>
<sequence length="751" mass="81744">MLASTATATGALIRFGNEQETRSAALLEQAGLAQYGTASPRYEQPSSAGRADRQQPVKNQTELLARSLAEEIVKHNKNGPEVINDATFITVPTEEALNRIIDERVAQFDPASLVAAVPDKDLKTVAGRNTAALQRYLDASLTSVRDTLQKITLPQNGFSEEDVKKLAEAYGEIVARLAALPVPEDLAQFHKQELELFLTQKNFLDAILGYQEDPLGTVVVAKYGDFYIQQVERDLSEIQNELTEFSNKNLSLYRPADAQSIAEKILLIRRAYAVVPTIDNKAILTAVANTIKEIVSQVAEWAKDAARWAADKAWIMAVEVLKKRLLDMLVDQIVQWVQGGGSPKFITDWKAFLSDAFNAGVGDIVKQLGLGFLCSPFNLQVNLAFSPIPKFSQRVTCTLDKIVGNINNFYSDFRNGGWIAYQTQWQPANNYYGALLMAYDEALIEGARQKEAAKNEGVANQGFLSTKRCVQPEYDELTGEPTGGCSRYEITTPGKTIGDTLSKAVGSDIDYIVNSRDLSAYVAAISNAIYNRLVRGAVGGITALTTPSAPSGGYIPGGVGGPCAGLAGSALQGCLDYQKSIQTLGAQTISLFDALKLTLDADEGTKTFKEETLLTTQLTVSRLQQLKTCDSSLQGLDQQITAYQNKATVVANEIADLDQKITDMEQFILRVESIPKNRLDLLSEAGVEAQAFGDPVIAITNKDDAEAEKNAAETTLVSTTSQLQACLANQALLQQQQQQQQQQQPEQQGGF</sequence>